<dbReference type="Pfam" id="PF13847">
    <property type="entry name" value="Methyltransf_31"/>
    <property type="match status" value="1"/>
</dbReference>
<comment type="caution">
    <text evidence="10">The sequence shown here is derived from an EMBL/GenBank/DDBJ whole genome shotgun (WGS) entry which is preliminary data.</text>
</comment>
<comment type="catalytic activity">
    <reaction evidence="6">
        <text>arsenic triglutathione + [thioredoxin]-dithiol + S-adenosyl-L-methionine + 2 H2O = methylarsonous acid + [thioredoxin]-disulfide + 3 glutathione + S-adenosyl-L-homocysteine + H(+)</text>
        <dbReference type="Rhea" id="RHEA:69460"/>
        <dbReference type="Rhea" id="RHEA-COMP:10698"/>
        <dbReference type="Rhea" id="RHEA-COMP:10700"/>
        <dbReference type="ChEBI" id="CHEBI:15377"/>
        <dbReference type="ChEBI" id="CHEBI:15378"/>
        <dbReference type="ChEBI" id="CHEBI:17826"/>
        <dbReference type="ChEBI" id="CHEBI:29950"/>
        <dbReference type="ChEBI" id="CHEBI:50058"/>
        <dbReference type="ChEBI" id="CHEBI:57856"/>
        <dbReference type="ChEBI" id="CHEBI:57925"/>
        <dbReference type="ChEBI" id="CHEBI:59789"/>
        <dbReference type="ChEBI" id="CHEBI:183640"/>
        <dbReference type="EC" id="2.1.1.137"/>
    </reaction>
</comment>
<evidence type="ECO:0000259" key="9">
    <source>
        <dbReference type="Pfam" id="PF13847"/>
    </source>
</evidence>
<dbReference type="Gene3D" id="3.40.50.150">
    <property type="entry name" value="Vaccinia Virus protein VP39"/>
    <property type="match status" value="1"/>
</dbReference>
<comment type="catalytic activity">
    <reaction evidence="7">
        <text>arsenic triglutathione + 2 [thioredoxin]-dithiol + 2 S-adenosyl-L-methionine + H2O = dimethylarsinous acid + 2 [thioredoxin]-disulfide + 3 glutathione + 2 S-adenosyl-L-homocysteine + 2 H(+)</text>
        <dbReference type="Rhea" id="RHEA:69464"/>
        <dbReference type="Rhea" id="RHEA-COMP:10698"/>
        <dbReference type="Rhea" id="RHEA-COMP:10700"/>
        <dbReference type="ChEBI" id="CHEBI:15377"/>
        <dbReference type="ChEBI" id="CHEBI:15378"/>
        <dbReference type="ChEBI" id="CHEBI:23808"/>
        <dbReference type="ChEBI" id="CHEBI:29950"/>
        <dbReference type="ChEBI" id="CHEBI:50058"/>
        <dbReference type="ChEBI" id="CHEBI:57856"/>
        <dbReference type="ChEBI" id="CHEBI:57925"/>
        <dbReference type="ChEBI" id="CHEBI:59789"/>
        <dbReference type="ChEBI" id="CHEBI:183640"/>
        <dbReference type="EC" id="2.1.1.137"/>
    </reaction>
</comment>
<dbReference type="EC" id="2.1.1.137" evidence="4"/>
<evidence type="ECO:0000313" key="10">
    <source>
        <dbReference type="EMBL" id="KAL2073833.1"/>
    </source>
</evidence>
<evidence type="ECO:0000256" key="6">
    <source>
        <dbReference type="ARBA" id="ARBA00047941"/>
    </source>
</evidence>
<organism evidence="10 11">
    <name type="scientific">Oculimacula yallundae</name>
    <dbReference type="NCBI Taxonomy" id="86028"/>
    <lineage>
        <taxon>Eukaryota</taxon>
        <taxon>Fungi</taxon>
        <taxon>Dikarya</taxon>
        <taxon>Ascomycota</taxon>
        <taxon>Pezizomycotina</taxon>
        <taxon>Leotiomycetes</taxon>
        <taxon>Helotiales</taxon>
        <taxon>Ploettnerulaceae</taxon>
        <taxon>Oculimacula</taxon>
    </lineage>
</organism>
<evidence type="ECO:0000256" key="3">
    <source>
        <dbReference type="ARBA" id="ARBA00034487"/>
    </source>
</evidence>
<comment type="similarity">
    <text evidence="3">Belongs to the methyltransferase superfamily. Arsenite methyltransferase family.</text>
</comment>
<dbReference type="InterPro" id="IPR026669">
    <property type="entry name" value="Arsenite_MeTrfase-like"/>
</dbReference>
<keyword evidence="11" id="KW-1185">Reference proteome</keyword>
<evidence type="ECO:0000256" key="5">
    <source>
        <dbReference type="ARBA" id="ARBA00034545"/>
    </source>
</evidence>
<evidence type="ECO:0000256" key="4">
    <source>
        <dbReference type="ARBA" id="ARBA00034521"/>
    </source>
</evidence>
<sequence length="307" mass="32611">MVDSTIKAVHDHYSSIARSNLSANTSHAQEVASSFGYSASELADSPSESNLGLSCGNPFAIAGIKEGETVIDLGSGGGFDIFQASRKVGPSGYALGVDSSADMISLALRNKEKGGNAYANVQFILSDITAIPLESHSADCIISNCVINLLEQEKKRVCFAECFRLLKEGGRLAVSDILAKKTIPEELRKDLGLYVGCVSGASLVKEYEGWLREAGFEGILIVDKKTDLNIYKERAPASESNTAGEDTKDVGSVCCAPAVACCGTNPPDNDKVGSEEALAERVADIDFNEWVSSYSIYAVKLEIGSEK</sequence>
<keyword evidence="1" id="KW-0808">Transferase</keyword>
<gene>
    <name evidence="10" type="ORF">VTL71DRAFT_11159</name>
</gene>
<name>A0ABR4CV70_9HELO</name>
<proteinExistence type="inferred from homology"/>
<evidence type="ECO:0000256" key="1">
    <source>
        <dbReference type="ARBA" id="ARBA00022679"/>
    </source>
</evidence>
<evidence type="ECO:0000256" key="2">
    <source>
        <dbReference type="ARBA" id="ARBA00022691"/>
    </source>
</evidence>
<evidence type="ECO:0000256" key="7">
    <source>
        <dbReference type="ARBA" id="ARBA00047943"/>
    </source>
</evidence>
<evidence type="ECO:0000313" key="11">
    <source>
        <dbReference type="Proteomes" id="UP001595075"/>
    </source>
</evidence>
<dbReference type="EMBL" id="JAZHXI010000003">
    <property type="protein sequence ID" value="KAL2073833.1"/>
    <property type="molecule type" value="Genomic_DNA"/>
</dbReference>
<reference evidence="10 11" key="1">
    <citation type="journal article" date="2024" name="Commun. Biol.">
        <title>Comparative genomic analysis of thermophilic fungi reveals convergent evolutionary adaptations and gene losses.</title>
        <authorList>
            <person name="Steindorff A.S."/>
            <person name="Aguilar-Pontes M.V."/>
            <person name="Robinson A.J."/>
            <person name="Andreopoulos B."/>
            <person name="LaButti K."/>
            <person name="Kuo A."/>
            <person name="Mondo S."/>
            <person name="Riley R."/>
            <person name="Otillar R."/>
            <person name="Haridas S."/>
            <person name="Lipzen A."/>
            <person name="Grimwood J."/>
            <person name="Schmutz J."/>
            <person name="Clum A."/>
            <person name="Reid I.D."/>
            <person name="Moisan M.C."/>
            <person name="Butler G."/>
            <person name="Nguyen T.T.M."/>
            <person name="Dewar K."/>
            <person name="Conant G."/>
            <person name="Drula E."/>
            <person name="Henrissat B."/>
            <person name="Hansel C."/>
            <person name="Singer S."/>
            <person name="Hutchinson M.I."/>
            <person name="de Vries R.P."/>
            <person name="Natvig D.O."/>
            <person name="Powell A.J."/>
            <person name="Tsang A."/>
            <person name="Grigoriev I.V."/>
        </authorList>
    </citation>
    <scope>NUCLEOTIDE SEQUENCE [LARGE SCALE GENOMIC DNA]</scope>
    <source>
        <strain evidence="10 11">CBS 494.80</strain>
    </source>
</reference>
<keyword evidence="2" id="KW-0949">S-adenosyl-L-methionine</keyword>
<dbReference type="SUPFAM" id="SSF53335">
    <property type="entry name" value="S-adenosyl-L-methionine-dependent methyltransferases"/>
    <property type="match status" value="1"/>
</dbReference>
<protein>
    <recommendedName>
        <fullName evidence="5">Arsenite methyltransferase</fullName>
        <ecNumber evidence="4">2.1.1.137</ecNumber>
    </recommendedName>
</protein>
<dbReference type="Proteomes" id="UP001595075">
    <property type="component" value="Unassembled WGS sequence"/>
</dbReference>
<comment type="catalytic activity">
    <reaction evidence="8">
        <text>arsenic triglutathione + 3 [thioredoxin]-dithiol + 3 S-adenosyl-L-methionine = trimethylarsine + 3 [thioredoxin]-disulfide + 3 glutathione + 3 S-adenosyl-L-homocysteine + 3 H(+)</text>
        <dbReference type="Rhea" id="RHEA:69432"/>
        <dbReference type="Rhea" id="RHEA-COMP:10698"/>
        <dbReference type="Rhea" id="RHEA-COMP:10700"/>
        <dbReference type="ChEBI" id="CHEBI:15378"/>
        <dbReference type="ChEBI" id="CHEBI:27130"/>
        <dbReference type="ChEBI" id="CHEBI:29950"/>
        <dbReference type="ChEBI" id="CHEBI:50058"/>
        <dbReference type="ChEBI" id="CHEBI:57856"/>
        <dbReference type="ChEBI" id="CHEBI:57925"/>
        <dbReference type="ChEBI" id="CHEBI:59789"/>
        <dbReference type="ChEBI" id="CHEBI:183640"/>
        <dbReference type="EC" id="2.1.1.137"/>
    </reaction>
</comment>
<dbReference type="InterPro" id="IPR029063">
    <property type="entry name" value="SAM-dependent_MTases_sf"/>
</dbReference>
<accession>A0ABR4CV70</accession>
<feature type="domain" description="Methyltransferase" evidence="9">
    <location>
        <begin position="64"/>
        <end position="215"/>
    </location>
</feature>
<dbReference type="InterPro" id="IPR025714">
    <property type="entry name" value="Methyltranfer_dom"/>
</dbReference>
<evidence type="ECO:0000256" key="8">
    <source>
        <dbReference type="ARBA" id="ARBA00048428"/>
    </source>
</evidence>
<dbReference type="PANTHER" id="PTHR43675:SF8">
    <property type="entry name" value="ARSENITE METHYLTRANSFERASE"/>
    <property type="match status" value="1"/>
</dbReference>
<dbReference type="PANTHER" id="PTHR43675">
    <property type="entry name" value="ARSENITE METHYLTRANSFERASE"/>
    <property type="match status" value="1"/>
</dbReference>
<dbReference type="CDD" id="cd02440">
    <property type="entry name" value="AdoMet_MTases"/>
    <property type="match status" value="1"/>
</dbReference>